<organism evidence="6 7">
    <name type="scientific">Actinoplanes sandaracinus</name>
    <dbReference type="NCBI Taxonomy" id="3045177"/>
    <lineage>
        <taxon>Bacteria</taxon>
        <taxon>Bacillati</taxon>
        <taxon>Actinomycetota</taxon>
        <taxon>Actinomycetes</taxon>
        <taxon>Micromonosporales</taxon>
        <taxon>Micromonosporaceae</taxon>
        <taxon>Actinoplanes</taxon>
    </lineage>
</organism>
<dbReference type="EMBL" id="JASCTH010000041">
    <property type="protein sequence ID" value="MDI6105185.1"/>
    <property type="molecule type" value="Genomic_DNA"/>
</dbReference>
<evidence type="ECO:0000256" key="1">
    <source>
        <dbReference type="ARBA" id="ARBA00006962"/>
    </source>
</evidence>
<gene>
    <name evidence="6" type="ORF">QLQ12_42030</name>
</gene>
<protein>
    <submittedName>
        <fullName evidence="6">DUF1205 domain-containing protein</fullName>
    </submittedName>
</protein>
<dbReference type="Pfam" id="PF21036">
    <property type="entry name" value="EryCIII-like_N"/>
    <property type="match status" value="1"/>
</dbReference>
<evidence type="ECO:0000313" key="6">
    <source>
        <dbReference type="EMBL" id="MDI6105185.1"/>
    </source>
</evidence>
<evidence type="ECO:0000313" key="7">
    <source>
        <dbReference type="Proteomes" id="UP001241758"/>
    </source>
</evidence>
<dbReference type="PANTHER" id="PTHR48050">
    <property type="entry name" value="STEROL 3-BETA-GLUCOSYLTRANSFERASE"/>
    <property type="match status" value="1"/>
</dbReference>
<evidence type="ECO:0000259" key="4">
    <source>
        <dbReference type="Pfam" id="PF06722"/>
    </source>
</evidence>
<accession>A0ABT6X022</accession>
<keyword evidence="7" id="KW-1185">Reference proteome</keyword>
<dbReference type="InterPro" id="IPR002213">
    <property type="entry name" value="UDP_glucos_trans"/>
</dbReference>
<dbReference type="RefSeq" id="WP_282766653.1">
    <property type="nucleotide sequence ID" value="NZ_JASCTH010000041.1"/>
</dbReference>
<evidence type="ECO:0000259" key="5">
    <source>
        <dbReference type="Pfam" id="PF21036"/>
    </source>
</evidence>
<dbReference type="Gene3D" id="3.40.50.2000">
    <property type="entry name" value="Glycogen Phosphorylase B"/>
    <property type="match status" value="2"/>
</dbReference>
<reference evidence="6 7" key="1">
    <citation type="submission" date="2023-05" db="EMBL/GenBank/DDBJ databases">
        <title>Actinoplanes sp. NEAU-A12 genome sequencing.</title>
        <authorList>
            <person name="Wang Z.-S."/>
        </authorList>
    </citation>
    <scope>NUCLEOTIDE SEQUENCE [LARGE SCALE GENOMIC DNA]</scope>
    <source>
        <strain evidence="6 7">NEAU-A12</strain>
    </source>
</reference>
<name>A0ABT6X022_9ACTN</name>
<evidence type="ECO:0000256" key="2">
    <source>
        <dbReference type="ARBA" id="ARBA00022676"/>
    </source>
</evidence>
<dbReference type="Pfam" id="PF06722">
    <property type="entry name" value="EryCIII-like_C"/>
    <property type="match status" value="1"/>
</dbReference>
<dbReference type="Proteomes" id="UP001241758">
    <property type="component" value="Unassembled WGS sequence"/>
</dbReference>
<feature type="domain" description="Erythromycin biosynthesis protein CIII-like N-terminal" evidence="5">
    <location>
        <begin position="22"/>
        <end position="207"/>
    </location>
</feature>
<proteinExistence type="inferred from homology"/>
<dbReference type="SUPFAM" id="SSF53756">
    <property type="entry name" value="UDP-Glycosyltransferase/glycogen phosphorylase"/>
    <property type="match status" value="1"/>
</dbReference>
<sequence length="380" mass="40598">MRLLFTTAPLRGHFFPLVPLAWAARAAGHDVLVATAERFVPTVLQAGLPAADAGPGADFVDLIADEAGDTAHGSLQRRTAHGRAFGRIARQLLPGMSSLIRAMRPDVVVSERAEFAGRLAAAAAGVPFVEYQWGVAPLDEYRAGATAELGRELPEPAEVLHPWPPSMRLPYAAAHQGIRDVVFNGAARVDDWIFERGPRPRVCVTFGTVVPRLRMPHLQSIVLPTLERLGSLGVQILVAADPEAVASWPALPEAVYRVGRLPLGQVLPTCDLVVNHGGQGTVLTSLVAGCPQLVLPQFDDQFDNAEAVVRAGAGLSLAPAEVTPELVALRARELLEEPRFGRAAGIVATEIAAQPSPAELVGVLEKVRHYYPSEPDRMCA</sequence>
<dbReference type="PANTHER" id="PTHR48050:SF13">
    <property type="entry name" value="STEROL 3-BETA-GLUCOSYLTRANSFERASE UGT80A2"/>
    <property type="match status" value="1"/>
</dbReference>
<dbReference type="InterPro" id="IPR050426">
    <property type="entry name" value="Glycosyltransferase_28"/>
</dbReference>
<keyword evidence="2" id="KW-0328">Glycosyltransferase</keyword>
<feature type="domain" description="Erythromycin biosynthesis protein CIII-like C-terminal" evidence="4">
    <location>
        <begin position="225"/>
        <end position="366"/>
    </location>
</feature>
<comment type="similarity">
    <text evidence="1">Belongs to the glycosyltransferase 28 family.</text>
</comment>
<comment type="caution">
    <text evidence="6">The sequence shown here is derived from an EMBL/GenBank/DDBJ whole genome shotgun (WGS) entry which is preliminary data.</text>
</comment>
<keyword evidence="3" id="KW-0808">Transferase</keyword>
<dbReference type="InterPro" id="IPR048284">
    <property type="entry name" value="EryCIII-like_N"/>
</dbReference>
<dbReference type="CDD" id="cd03784">
    <property type="entry name" value="GT1_Gtf-like"/>
    <property type="match status" value="1"/>
</dbReference>
<dbReference type="InterPro" id="IPR010610">
    <property type="entry name" value="EryCIII-like_C"/>
</dbReference>
<evidence type="ECO:0000256" key="3">
    <source>
        <dbReference type="ARBA" id="ARBA00022679"/>
    </source>
</evidence>